<dbReference type="Pfam" id="PF20656">
    <property type="entry name" value="MS_N"/>
    <property type="match status" value="1"/>
</dbReference>
<reference evidence="2 3" key="1">
    <citation type="submission" date="2020-10" db="EMBL/GenBank/DDBJ databases">
        <authorList>
            <person name="Sedaghatjoo S."/>
        </authorList>
    </citation>
    <scope>NUCLEOTIDE SEQUENCE [LARGE SCALE GENOMIC DNA]</scope>
    <source>
        <strain evidence="2 3">LLFL</strain>
    </source>
</reference>
<dbReference type="AlphaFoldDB" id="A0A9N8LD37"/>
<dbReference type="SUPFAM" id="SSF51645">
    <property type="entry name" value="Malate synthase G"/>
    <property type="match status" value="1"/>
</dbReference>
<feature type="non-terminal residue" evidence="2">
    <location>
        <position position="1"/>
    </location>
</feature>
<dbReference type="InterPro" id="IPR006252">
    <property type="entry name" value="Malate_synthA"/>
</dbReference>
<organism evidence="2 3">
    <name type="scientific">Tilletia laevis</name>
    <dbReference type="NCBI Taxonomy" id="157183"/>
    <lineage>
        <taxon>Eukaryota</taxon>
        <taxon>Fungi</taxon>
        <taxon>Dikarya</taxon>
        <taxon>Basidiomycota</taxon>
        <taxon>Ustilaginomycotina</taxon>
        <taxon>Exobasidiomycetes</taxon>
        <taxon>Tilletiales</taxon>
        <taxon>Tilletiaceae</taxon>
        <taxon>Tilletia</taxon>
    </lineage>
</organism>
<feature type="domain" description="Malate synthase N-terminal" evidence="1">
    <location>
        <begin position="2"/>
        <end position="60"/>
    </location>
</feature>
<accession>A0A9N8LD37</accession>
<dbReference type="InterPro" id="IPR011076">
    <property type="entry name" value="Malate_synth_sf"/>
</dbReference>
<dbReference type="PANTHER" id="PTHR42902">
    <property type="entry name" value="MALATE SYNTHASE"/>
    <property type="match status" value="1"/>
</dbReference>
<proteinExistence type="predicted"/>
<dbReference type="PANTHER" id="PTHR42902:SF1">
    <property type="entry name" value="MALATE SYNTHASE 1-RELATED"/>
    <property type="match status" value="1"/>
</dbReference>
<evidence type="ECO:0000313" key="3">
    <source>
        <dbReference type="Proteomes" id="UP000836404"/>
    </source>
</evidence>
<dbReference type="GO" id="GO:0006097">
    <property type="term" value="P:glyoxylate cycle"/>
    <property type="evidence" value="ECO:0007669"/>
    <property type="project" value="InterPro"/>
</dbReference>
<gene>
    <name evidence="2" type="ORF">JKILLFL_G1454</name>
</gene>
<protein>
    <recommendedName>
        <fullName evidence="1">Malate synthase N-terminal domain-containing protein</fullName>
    </recommendedName>
</protein>
<name>A0A9N8LD37_9BASI</name>
<dbReference type="Proteomes" id="UP000836404">
    <property type="component" value="Unassembled WGS sequence"/>
</dbReference>
<comment type="caution">
    <text evidence="2">The sequence shown here is derived from an EMBL/GenBank/DDBJ whole genome shotgun (WGS) entry which is preliminary data.</text>
</comment>
<dbReference type="InterPro" id="IPR048356">
    <property type="entry name" value="MS_N"/>
</dbReference>
<sequence length="86" mass="9469">MTGPVQGRHADLLTPEAVKFLAVLHRNFEATRQDLLRARAIRQTALDGGAMLNFLPETAHIRENATWQCAPPAPGLTDRRVEITGP</sequence>
<dbReference type="Gene3D" id="3.20.20.360">
    <property type="entry name" value="Malate synthase, domain 3"/>
    <property type="match status" value="1"/>
</dbReference>
<evidence type="ECO:0000259" key="1">
    <source>
        <dbReference type="Pfam" id="PF20656"/>
    </source>
</evidence>
<dbReference type="EMBL" id="CAJHJF010001124">
    <property type="protein sequence ID" value="CAD6911658.1"/>
    <property type="molecule type" value="Genomic_DNA"/>
</dbReference>
<dbReference type="GO" id="GO:0004474">
    <property type="term" value="F:malate synthase activity"/>
    <property type="evidence" value="ECO:0007669"/>
    <property type="project" value="InterPro"/>
</dbReference>
<keyword evidence="3" id="KW-1185">Reference proteome</keyword>
<evidence type="ECO:0000313" key="2">
    <source>
        <dbReference type="EMBL" id="CAD6911658.1"/>
    </source>
</evidence>
<dbReference type="GO" id="GO:0005782">
    <property type="term" value="C:peroxisomal matrix"/>
    <property type="evidence" value="ECO:0007669"/>
    <property type="project" value="TreeGrafter"/>
</dbReference>
<dbReference type="InterPro" id="IPR046363">
    <property type="entry name" value="MS_N_TIM-barrel_dom"/>
</dbReference>